<feature type="compositionally biased region" description="Polar residues" evidence="1">
    <location>
        <begin position="219"/>
        <end position="229"/>
    </location>
</feature>
<feature type="region of interest" description="Disordered" evidence="1">
    <location>
        <begin position="202"/>
        <end position="229"/>
    </location>
</feature>
<organism evidence="3 4">
    <name type="scientific">Coprinopsis marcescibilis</name>
    <name type="common">Agaric fungus</name>
    <name type="synonym">Psathyrella marcescibilis</name>
    <dbReference type="NCBI Taxonomy" id="230819"/>
    <lineage>
        <taxon>Eukaryota</taxon>
        <taxon>Fungi</taxon>
        <taxon>Dikarya</taxon>
        <taxon>Basidiomycota</taxon>
        <taxon>Agaricomycotina</taxon>
        <taxon>Agaricomycetes</taxon>
        <taxon>Agaricomycetidae</taxon>
        <taxon>Agaricales</taxon>
        <taxon>Agaricineae</taxon>
        <taxon>Psathyrellaceae</taxon>
        <taxon>Coprinopsis</taxon>
    </lineage>
</organism>
<dbReference type="Proteomes" id="UP000307440">
    <property type="component" value="Unassembled WGS sequence"/>
</dbReference>
<dbReference type="EMBL" id="ML210239">
    <property type="protein sequence ID" value="TFK22501.1"/>
    <property type="molecule type" value="Genomic_DNA"/>
</dbReference>
<keyword evidence="2" id="KW-0472">Membrane</keyword>
<proteinExistence type="predicted"/>
<evidence type="ECO:0000313" key="3">
    <source>
        <dbReference type="EMBL" id="TFK22501.1"/>
    </source>
</evidence>
<keyword evidence="4" id="KW-1185">Reference proteome</keyword>
<keyword evidence="2" id="KW-0812">Transmembrane</keyword>
<feature type="compositionally biased region" description="Polar residues" evidence="1">
    <location>
        <begin position="393"/>
        <end position="402"/>
    </location>
</feature>
<feature type="compositionally biased region" description="Low complexity" evidence="1">
    <location>
        <begin position="46"/>
        <end position="77"/>
    </location>
</feature>
<feature type="region of interest" description="Disordered" evidence="1">
    <location>
        <begin position="380"/>
        <end position="402"/>
    </location>
</feature>
<reference evidence="3 4" key="1">
    <citation type="journal article" date="2019" name="Nat. Ecol. Evol.">
        <title>Megaphylogeny resolves global patterns of mushroom evolution.</title>
        <authorList>
            <person name="Varga T."/>
            <person name="Krizsan K."/>
            <person name="Foldi C."/>
            <person name="Dima B."/>
            <person name="Sanchez-Garcia M."/>
            <person name="Sanchez-Ramirez S."/>
            <person name="Szollosi G.J."/>
            <person name="Szarkandi J.G."/>
            <person name="Papp V."/>
            <person name="Albert L."/>
            <person name="Andreopoulos W."/>
            <person name="Angelini C."/>
            <person name="Antonin V."/>
            <person name="Barry K.W."/>
            <person name="Bougher N.L."/>
            <person name="Buchanan P."/>
            <person name="Buyck B."/>
            <person name="Bense V."/>
            <person name="Catcheside P."/>
            <person name="Chovatia M."/>
            <person name="Cooper J."/>
            <person name="Damon W."/>
            <person name="Desjardin D."/>
            <person name="Finy P."/>
            <person name="Geml J."/>
            <person name="Haridas S."/>
            <person name="Hughes K."/>
            <person name="Justo A."/>
            <person name="Karasinski D."/>
            <person name="Kautmanova I."/>
            <person name="Kiss B."/>
            <person name="Kocsube S."/>
            <person name="Kotiranta H."/>
            <person name="LaButti K.M."/>
            <person name="Lechner B.E."/>
            <person name="Liimatainen K."/>
            <person name="Lipzen A."/>
            <person name="Lukacs Z."/>
            <person name="Mihaltcheva S."/>
            <person name="Morgado L.N."/>
            <person name="Niskanen T."/>
            <person name="Noordeloos M.E."/>
            <person name="Ohm R.A."/>
            <person name="Ortiz-Santana B."/>
            <person name="Ovrebo C."/>
            <person name="Racz N."/>
            <person name="Riley R."/>
            <person name="Savchenko A."/>
            <person name="Shiryaev A."/>
            <person name="Soop K."/>
            <person name="Spirin V."/>
            <person name="Szebenyi C."/>
            <person name="Tomsovsky M."/>
            <person name="Tulloss R.E."/>
            <person name="Uehling J."/>
            <person name="Grigoriev I.V."/>
            <person name="Vagvolgyi C."/>
            <person name="Papp T."/>
            <person name="Martin F.M."/>
            <person name="Miettinen O."/>
            <person name="Hibbett D.S."/>
            <person name="Nagy L.G."/>
        </authorList>
    </citation>
    <scope>NUCLEOTIDE SEQUENCE [LARGE SCALE GENOMIC DNA]</scope>
    <source>
        <strain evidence="3 4">CBS 121175</strain>
    </source>
</reference>
<evidence type="ECO:0000256" key="1">
    <source>
        <dbReference type="SAM" id="MobiDB-lite"/>
    </source>
</evidence>
<accession>A0A5C3KPM8</accession>
<name>A0A5C3KPM8_COPMA</name>
<feature type="transmembrane region" description="Helical" evidence="2">
    <location>
        <begin position="91"/>
        <end position="112"/>
    </location>
</feature>
<evidence type="ECO:0000256" key="2">
    <source>
        <dbReference type="SAM" id="Phobius"/>
    </source>
</evidence>
<feature type="region of interest" description="Disordered" evidence="1">
    <location>
        <begin position="43"/>
        <end position="77"/>
    </location>
</feature>
<dbReference type="OrthoDB" id="3269515at2759"/>
<dbReference type="AlphaFoldDB" id="A0A5C3KPM8"/>
<evidence type="ECO:0000313" key="4">
    <source>
        <dbReference type="Proteomes" id="UP000307440"/>
    </source>
</evidence>
<keyword evidence="2" id="KW-1133">Transmembrane helix</keyword>
<gene>
    <name evidence="3" type="ORF">FA15DRAFT_516702</name>
</gene>
<sequence length="512" mass="56458">MVNVLRLHRRQNLPPVVSPVRLPPPTASDVFPLFISIPTPSTIQTASKSPLTDSSLSSASSDVTSVSSTSSSAASSISTDSGARHLIPIKLGYLIPTVALMGLIVMTCVIWSCYRCCSRKPRESLDDAEAERGPRYSYINDEVGYGRWTGDDRPVEKSHSMHYHPSAVDDGSAWTQSSAHFLETHPNRDDRARYGDSVGAWDDAGGQKVSEGERLNKPGSFSRQQSKTSEAFREMYESDDDQASIRREDVPYENLRHKSIKRGILSQVKEESNWMDSLRAVAGSVFVNQAPTHPVDSYTRRRGTTLRDDGPVRRKTGIKPGHEWIDEGRKRRANLSMKSTNPVQRKATAATTCTQAESHTALIDDEANPVAWSPQTGFKIIEESPPNTPPLRETSTTTSSTAQDPMVSILPISPPQIMSPPLESELCFTPPPTNAPGPSLQEIAEYVVESGNRKGKGKRSIRSCRPVNVDDLLPDPRALSGGVQMTKQAKSRNRLFKKRSTLKAFRYETLPC</sequence>
<feature type="region of interest" description="Disordered" evidence="1">
    <location>
        <begin position="293"/>
        <end position="319"/>
    </location>
</feature>
<protein>
    <submittedName>
        <fullName evidence="3">Uncharacterized protein</fullName>
    </submittedName>
</protein>